<dbReference type="FunFam" id="2.10.25.10:FF:000055">
    <property type="entry name" value="alpha-tectorin isoform X1"/>
    <property type="match status" value="3"/>
</dbReference>
<dbReference type="Pfam" id="PF00094">
    <property type="entry name" value="VWD"/>
    <property type="match status" value="3"/>
</dbReference>
<dbReference type="GO" id="GO:0005615">
    <property type="term" value="C:extracellular space"/>
    <property type="evidence" value="ECO:0007669"/>
    <property type="project" value="TreeGrafter"/>
</dbReference>
<dbReference type="InterPro" id="IPR014853">
    <property type="entry name" value="VWF/SSPO/ZAN-like_Cys-rich_dom"/>
</dbReference>
<evidence type="ECO:0000256" key="2">
    <source>
        <dbReference type="ARBA" id="ARBA00023157"/>
    </source>
</evidence>
<dbReference type="SMART" id="SM00215">
    <property type="entry name" value="VWC_out"/>
    <property type="match status" value="3"/>
</dbReference>
<evidence type="ECO:0000256" key="3">
    <source>
        <dbReference type="ARBA" id="ARBA00023180"/>
    </source>
</evidence>
<dbReference type="InterPro" id="IPR036084">
    <property type="entry name" value="Ser_inhib-like_sf"/>
</dbReference>
<keyword evidence="3" id="KW-0325">Glycoprotein</keyword>
<evidence type="ECO:0000313" key="6">
    <source>
        <dbReference type="Proteomes" id="UP000557230"/>
    </source>
</evidence>
<proteinExistence type="predicted"/>
<comment type="caution">
    <text evidence="5">The sequence shown here is derived from an EMBL/GenBank/DDBJ whole genome shotgun (WGS) entry which is preliminary data.</text>
</comment>
<name>A0A7L1GE23_9PICI</name>
<evidence type="ECO:0000259" key="4">
    <source>
        <dbReference type="PROSITE" id="PS51233"/>
    </source>
</evidence>
<dbReference type="Gene3D" id="2.10.25.10">
    <property type="entry name" value="Laminin"/>
    <property type="match status" value="3"/>
</dbReference>
<dbReference type="InterPro" id="IPR002919">
    <property type="entry name" value="TIL_dom"/>
</dbReference>
<dbReference type="SMART" id="SM00216">
    <property type="entry name" value="VWD"/>
    <property type="match status" value="3"/>
</dbReference>
<dbReference type="CDD" id="cd19941">
    <property type="entry name" value="TIL"/>
    <property type="match status" value="3"/>
</dbReference>
<dbReference type="PANTHER" id="PTHR11339">
    <property type="entry name" value="EXTRACELLULAR MATRIX GLYCOPROTEIN RELATED"/>
    <property type="match status" value="1"/>
</dbReference>
<keyword evidence="6" id="KW-1185">Reference proteome</keyword>
<feature type="non-terminal residue" evidence="5">
    <location>
        <position position="1"/>
    </location>
</feature>
<dbReference type="GO" id="GO:0031012">
    <property type="term" value="C:extracellular matrix"/>
    <property type="evidence" value="ECO:0007669"/>
    <property type="project" value="TreeGrafter"/>
</dbReference>
<dbReference type="Proteomes" id="UP000557230">
    <property type="component" value="Unassembled WGS sequence"/>
</dbReference>
<accession>A0A7L1GE23</accession>
<dbReference type="SMART" id="SM00832">
    <property type="entry name" value="C8"/>
    <property type="match status" value="2"/>
</dbReference>
<evidence type="ECO:0000256" key="1">
    <source>
        <dbReference type="ARBA" id="ARBA00022737"/>
    </source>
</evidence>
<feature type="non-terminal residue" evidence="5">
    <location>
        <position position="1044"/>
    </location>
</feature>
<dbReference type="Pfam" id="PF08742">
    <property type="entry name" value="C8"/>
    <property type="match status" value="2"/>
</dbReference>
<dbReference type="InterPro" id="IPR025615">
    <property type="entry name" value="TILa_dom"/>
</dbReference>
<organism evidence="5 6">
    <name type="scientific">Indicator maculatus</name>
    <name type="common">spotted honeyguide</name>
    <dbReference type="NCBI Taxonomy" id="545262"/>
    <lineage>
        <taxon>Eukaryota</taxon>
        <taxon>Metazoa</taxon>
        <taxon>Chordata</taxon>
        <taxon>Craniata</taxon>
        <taxon>Vertebrata</taxon>
        <taxon>Euteleostomi</taxon>
        <taxon>Archelosauria</taxon>
        <taxon>Archosauria</taxon>
        <taxon>Dinosauria</taxon>
        <taxon>Saurischia</taxon>
        <taxon>Theropoda</taxon>
        <taxon>Coelurosauria</taxon>
        <taxon>Aves</taxon>
        <taxon>Neognathae</taxon>
        <taxon>Neoaves</taxon>
        <taxon>Telluraves</taxon>
        <taxon>Coraciimorphae</taxon>
        <taxon>Piciformes</taxon>
        <taxon>Indicatoridae</taxon>
        <taxon>Indicator</taxon>
    </lineage>
</organism>
<dbReference type="OrthoDB" id="5945029at2759"/>
<sequence>CPINSHYEPCAAACPATCADPLAPYNCKLPCVEGCVCDSGYLLYNDRCVSSQQCGCWHKGQHYPVGSEFWTDNTCSSKCNCPTPGSKVQCSSASCPEGQYCGVQDGQPQCLEESYGICHVHGDPHYNTFDKLTLNFMGNCTYTLAKVCSNTSSLPYFNIEAKNEHRGNPRVSYVREVLVEVYGERILMVKKEKSQVNNVRQTLPVSAAGGAVTVSRSGRYIVLETDFKLQVSYDTDHSVEVKVPTTYFNLTCGMCGNFNNRREDDFMMPNGQQAPDSNALGESWQVPDDDPSCGVPVPIPPCSSEKEELYQSGQFCGMLTASPGAFERCHGVINPQSYFETCSYDLCALGGGQEFLCAALEAYADACQAAGVTLPPWRNATFCPILCPPNSRYNPCTSACPATCTDPLASENCSKPCVEGCECNNGFVISGGQCVSTSNCGCLQNGKYYEKGEAFWEADCAGRCVCNGNGNVVCDSDSCEVSEVCKVQNGLLGCYPLNPSTCHIFGDPHYVTFDGRLYHFQGDCNYTALHNFMGTCTYTLSKLCESNSSLPYFNVEAANEHRGSNTRVSYVRYVDVDVYGQRIRLGKAGVVTVNGVPEVLPCFPSAGVQVSFSGFYTVVTTDFGLRVKFDGNHRVEVTLPSTFGQKVCGMCGNYNGMTADDFLNPEGKLEPDSTSLGNSWQVSNDSSCSAGPLPTPACNETDKQVIASSHFCGLLTDPTGPFQKCHAVLRPSTYFDTCSYDLCELGLDQEALCKSLQSYADACVSLGVKIPVWRNATFCPITCPSNSHYEPCAAACPATCADPMAPATCKLPCVEGCVCDSGYLLYNDRCVSSQQCGCWHKGQHYPVGSEFWTDNTCSSKCNCPSRGSKVQCSSASCPEGQYCGVQDGQPQCLEESYGICHVHGDPHYNTFDKLTLNFMGNCTYTLAKVCSNTSSLPYFNIEAKNEHRGNPRVSYVREVLVEVYGERILMVKKEKSQVLVNNVRQTLPVSAAGGAVTVSRSGRYIVLETDFKLQVSYDTDHSVEVKVPTTYFNLTCGMCGNFNN</sequence>
<feature type="domain" description="VWFD" evidence="4">
    <location>
        <begin position="898"/>
        <end position="1044"/>
    </location>
</feature>
<keyword evidence="1" id="KW-0677">Repeat</keyword>
<feature type="domain" description="VWFD" evidence="4">
    <location>
        <begin position="116"/>
        <end position="294"/>
    </location>
</feature>
<keyword evidence="2" id="KW-1015">Disulfide bond</keyword>
<dbReference type="InterPro" id="IPR050780">
    <property type="entry name" value="Mucin_vWF_Thrombospondin_sf"/>
</dbReference>
<evidence type="ECO:0000313" key="5">
    <source>
        <dbReference type="EMBL" id="NXN12237.1"/>
    </source>
</evidence>
<protein>
    <submittedName>
        <fullName evidence="5">ZAN protein</fullName>
    </submittedName>
</protein>
<gene>
    <name evidence="5" type="primary">Zan_0</name>
    <name evidence="5" type="ORF">INDMAC_R09277</name>
</gene>
<reference evidence="5 6" key="1">
    <citation type="submission" date="2019-09" db="EMBL/GenBank/DDBJ databases">
        <title>Bird 10,000 Genomes (B10K) Project - Family phase.</title>
        <authorList>
            <person name="Zhang G."/>
        </authorList>
    </citation>
    <scope>NUCLEOTIDE SEQUENCE [LARGE SCALE GENOMIC DNA]</scope>
    <source>
        <strain evidence="5">B10K-DU-001-78</strain>
        <tissue evidence="5">Muscle</tissue>
    </source>
</reference>
<dbReference type="Pfam" id="PF12714">
    <property type="entry name" value="TILa"/>
    <property type="match status" value="3"/>
</dbReference>
<dbReference type="AlphaFoldDB" id="A0A7L1GE23"/>
<dbReference type="InterPro" id="IPR001846">
    <property type="entry name" value="VWF_type-D"/>
</dbReference>
<feature type="domain" description="VWFD" evidence="4">
    <location>
        <begin position="500"/>
        <end position="689"/>
    </location>
</feature>
<dbReference type="Pfam" id="PF01826">
    <property type="entry name" value="TIL"/>
    <property type="match status" value="3"/>
</dbReference>
<dbReference type="EMBL" id="VXBD01006904">
    <property type="protein sequence ID" value="NXN12237.1"/>
    <property type="molecule type" value="Genomic_DNA"/>
</dbReference>
<dbReference type="PANTHER" id="PTHR11339:SF374">
    <property type="entry name" value="ZONADHESIN"/>
    <property type="match status" value="1"/>
</dbReference>
<dbReference type="PROSITE" id="PS51233">
    <property type="entry name" value="VWFD"/>
    <property type="match status" value="3"/>
</dbReference>
<dbReference type="SUPFAM" id="SSF57567">
    <property type="entry name" value="Serine protease inhibitors"/>
    <property type="match status" value="3"/>
</dbReference>
<dbReference type="InterPro" id="IPR001007">
    <property type="entry name" value="VWF_dom"/>
</dbReference>